<dbReference type="AlphaFoldDB" id="A0A8H4BA83"/>
<protein>
    <submittedName>
        <fullName evidence="13">Pkinase-domain-containing protein</fullName>
    </submittedName>
</protein>
<dbReference type="GO" id="GO:0004674">
    <property type="term" value="F:protein serine/threonine kinase activity"/>
    <property type="evidence" value="ECO:0007669"/>
    <property type="project" value="UniProtKB-KW"/>
</dbReference>
<dbReference type="InterPro" id="IPR000719">
    <property type="entry name" value="Prot_kinase_dom"/>
</dbReference>
<evidence type="ECO:0000256" key="6">
    <source>
        <dbReference type="PIRSR" id="PIRSR630616-1"/>
    </source>
</evidence>
<comment type="caution">
    <text evidence="13">The sequence shown here is derived from an EMBL/GenBank/DDBJ whole genome shotgun (WGS) entry which is preliminary data.</text>
</comment>
<proteinExistence type="predicted"/>
<dbReference type="Pfam" id="PF00069">
    <property type="entry name" value="Pkinase"/>
    <property type="match status" value="1"/>
</dbReference>
<keyword evidence="5 7" id="KW-0067">ATP-binding</keyword>
<evidence type="ECO:0000256" key="7">
    <source>
        <dbReference type="PIRSR" id="PIRSR630616-2"/>
    </source>
</evidence>
<evidence type="ECO:0000256" key="10">
    <source>
        <dbReference type="SAM" id="Coils"/>
    </source>
</evidence>
<dbReference type="InterPro" id="IPR011009">
    <property type="entry name" value="Kinase-like_dom_sf"/>
</dbReference>
<evidence type="ECO:0000256" key="2">
    <source>
        <dbReference type="ARBA" id="ARBA00022679"/>
    </source>
</evidence>
<feature type="binding site" evidence="7">
    <location>
        <begin position="202"/>
        <end position="203"/>
    </location>
    <ligand>
        <name>ATP</name>
        <dbReference type="ChEBI" id="CHEBI:30616"/>
    </ligand>
</feature>
<feature type="binding site" evidence="7 9">
    <location>
        <position position="105"/>
    </location>
    <ligand>
        <name>ATP</name>
        <dbReference type="ChEBI" id="CHEBI:30616"/>
    </ligand>
</feature>
<evidence type="ECO:0000256" key="5">
    <source>
        <dbReference type="ARBA" id="ARBA00022840"/>
    </source>
</evidence>
<evidence type="ECO:0000256" key="11">
    <source>
        <dbReference type="SAM" id="MobiDB-lite"/>
    </source>
</evidence>
<dbReference type="SUPFAM" id="SSF56112">
    <property type="entry name" value="Protein kinase-like (PK-like)"/>
    <property type="match status" value="1"/>
</dbReference>
<dbReference type="Proteomes" id="UP000469890">
    <property type="component" value="Unassembled WGS sequence"/>
</dbReference>
<evidence type="ECO:0000256" key="4">
    <source>
        <dbReference type="ARBA" id="ARBA00022777"/>
    </source>
</evidence>
<sequence>MDTHNNAVLVEQPVAIPAQQQNQINQKKRSKQMSTDTIVAQPAEKINGADELANLLVEADNKRRSQLPQYPGLERFEMIRKLGDGAFSNVFEARDLKTGKKVAIKVAQKSHPNDKRANIMKEVEIMRNVRHPNIVQLIHYMETYDNYFLTLDLCQGGELFHQIVKLTYFSENLSRHVITQVALAVRHLHEECGVVHRDIKPENILFDPIPIIPSKKRTYRPTDSADKEDEGEFMPGVGGGGIGNIKLADFGLSKVIWNNSTLTPCGTVGYTAPEIVTDQRYSKSVDMWAIGCVLYTILCGFPPFYDQSIPALTEKVARGEYTYLSPWWDTISDSVKDLISHLLCVDVRKRYTIDQFLNHPWIKEEPFIRNDHHMPVLPVKKNQPLQAIAATNRYEQHKQQEQKEQQEIEAMIQQAAKSNILTPPEIEQDEDLVMDDDNSLIHTTPDAATLRGIFDITYAVQRMEEEQSLNDTRKQQPAKPAQPQPQPQHNTVQVPLAQQTHNLPMAQQLAKHSRGVANPINYRNHKPKNQQPAPVNMFGGPTGFYLDMNKATLIKNRQAMNMRA</sequence>
<reference evidence="13 14" key="1">
    <citation type="submission" date="2019-09" db="EMBL/GenBank/DDBJ databases">
        <authorList>
            <consortium name="DOE Joint Genome Institute"/>
            <person name="Mondo S.J."/>
            <person name="Navarro-Mendoza M.I."/>
            <person name="Perez-Arques C."/>
            <person name="Panchal S."/>
            <person name="Nicolas F.E."/>
            <person name="Ganguly P."/>
            <person name="Pangilinan J."/>
            <person name="Grigoriev I."/>
            <person name="Heitman J."/>
            <person name="Sanya K."/>
            <person name="Garre V."/>
        </authorList>
    </citation>
    <scope>NUCLEOTIDE SEQUENCE [LARGE SCALE GENOMIC DNA]</scope>
    <source>
        <strain evidence="13 14">MU402</strain>
    </source>
</reference>
<dbReference type="EMBL" id="JAAECE010000008">
    <property type="protein sequence ID" value="KAF1798306.1"/>
    <property type="molecule type" value="Genomic_DNA"/>
</dbReference>
<keyword evidence="3 7" id="KW-0547">Nucleotide-binding</keyword>
<evidence type="ECO:0000256" key="3">
    <source>
        <dbReference type="ARBA" id="ARBA00022741"/>
    </source>
</evidence>
<keyword evidence="10" id="KW-0175">Coiled coil</keyword>
<dbReference type="InterPro" id="IPR008271">
    <property type="entry name" value="Ser/Thr_kinase_AS"/>
</dbReference>
<dbReference type="SMART" id="SM00220">
    <property type="entry name" value="S_TKc"/>
    <property type="match status" value="1"/>
</dbReference>
<name>A0A8H4BA83_MUCCL</name>
<feature type="coiled-coil region" evidence="10">
    <location>
        <begin position="387"/>
        <end position="418"/>
    </location>
</feature>
<organism evidence="13 14">
    <name type="scientific">Mucor circinelloides f. lusitanicus</name>
    <name type="common">Mucor racemosus var. lusitanicus</name>
    <dbReference type="NCBI Taxonomy" id="29924"/>
    <lineage>
        <taxon>Eukaryota</taxon>
        <taxon>Fungi</taxon>
        <taxon>Fungi incertae sedis</taxon>
        <taxon>Mucoromycota</taxon>
        <taxon>Mucoromycotina</taxon>
        <taxon>Mucoromycetes</taxon>
        <taxon>Mucorales</taxon>
        <taxon>Mucorineae</taxon>
        <taxon>Mucoraceae</taxon>
        <taxon>Mucor</taxon>
    </lineage>
</organism>
<evidence type="ECO:0000256" key="1">
    <source>
        <dbReference type="ARBA" id="ARBA00022527"/>
    </source>
</evidence>
<evidence type="ECO:0000256" key="8">
    <source>
        <dbReference type="PIRSR" id="PIRSR630616-3"/>
    </source>
</evidence>
<evidence type="ECO:0000256" key="9">
    <source>
        <dbReference type="PROSITE-ProRule" id="PRU10141"/>
    </source>
</evidence>
<dbReference type="InterPro" id="IPR030616">
    <property type="entry name" value="Aur-like"/>
</dbReference>
<evidence type="ECO:0000259" key="12">
    <source>
        <dbReference type="PROSITE" id="PS50011"/>
    </source>
</evidence>
<dbReference type="Gene3D" id="1.10.510.10">
    <property type="entry name" value="Transferase(Phosphotransferase) domain 1"/>
    <property type="match status" value="1"/>
</dbReference>
<evidence type="ECO:0000313" key="14">
    <source>
        <dbReference type="Proteomes" id="UP000469890"/>
    </source>
</evidence>
<accession>A0A8H4BA83</accession>
<feature type="active site" description="Proton acceptor" evidence="6">
    <location>
        <position position="198"/>
    </location>
</feature>
<keyword evidence="2" id="KW-0808">Transferase</keyword>
<keyword evidence="1" id="KW-0723">Serine/threonine-protein kinase</keyword>
<dbReference type="PROSITE" id="PS50011">
    <property type="entry name" value="PROTEIN_KINASE_DOM"/>
    <property type="match status" value="1"/>
</dbReference>
<feature type="cross-link" description="Glycyl lysine isopeptide (Lys-Gly) (interchain with G-Cter in SUMO2)" evidence="8">
    <location>
        <position position="200"/>
    </location>
</feature>
<dbReference type="PROSITE" id="PS00107">
    <property type="entry name" value="PROTEIN_KINASE_ATP"/>
    <property type="match status" value="1"/>
</dbReference>
<dbReference type="InterPro" id="IPR017441">
    <property type="entry name" value="Protein_kinase_ATP_BS"/>
</dbReference>
<gene>
    <name evidence="13" type="ORF">FB192DRAFT_1476856</name>
</gene>
<dbReference type="FunFam" id="3.30.200.20:FF:000042">
    <property type="entry name" value="Aurora kinase A"/>
    <property type="match status" value="1"/>
</dbReference>
<feature type="region of interest" description="Disordered" evidence="11">
    <location>
        <begin position="464"/>
        <end position="490"/>
    </location>
</feature>
<dbReference type="GO" id="GO:0005524">
    <property type="term" value="F:ATP binding"/>
    <property type="evidence" value="ECO:0007669"/>
    <property type="project" value="UniProtKB-UniRule"/>
</dbReference>
<dbReference type="PANTHER" id="PTHR24350">
    <property type="entry name" value="SERINE/THREONINE-PROTEIN KINASE IAL-RELATED"/>
    <property type="match status" value="1"/>
</dbReference>
<keyword evidence="4 13" id="KW-0418">Kinase</keyword>
<dbReference type="PROSITE" id="PS00108">
    <property type="entry name" value="PROTEIN_KINASE_ST"/>
    <property type="match status" value="1"/>
</dbReference>
<evidence type="ECO:0000313" key="13">
    <source>
        <dbReference type="EMBL" id="KAF1798306.1"/>
    </source>
</evidence>
<feature type="binding site" evidence="7">
    <location>
        <position position="249"/>
    </location>
    <ligand>
        <name>ATP</name>
        <dbReference type="ChEBI" id="CHEBI:30616"/>
    </ligand>
</feature>
<feature type="domain" description="Protein kinase" evidence="12">
    <location>
        <begin position="76"/>
        <end position="362"/>
    </location>
</feature>